<dbReference type="PANTHER" id="PTHR43133:SF8">
    <property type="entry name" value="RNA POLYMERASE SIGMA FACTOR HI_1459-RELATED"/>
    <property type="match status" value="1"/>
</dbReference>
<feature type="compositionally biased region" description="Pro residues" evidence="6">
    <location>
        <begin position="106"/>
        <end position="116"/>
    </location>
</feature>
<dbReference type="GO" id="GO:0016987">
    <property type="term" value="F:sigma factor activity"/>
    <property type="evidence" value="ECO:0007669"/>
    <property type="project" value="UniProtKB-KW"/>
</dbReference>
<sequence length="451" mass="49747">MTQSTTHSSSVPTLPSPKERRRLREAMDKTEKQVATAVGVTRRTVRSWETGRTTPLGRKRETYARLLAAYAAELDEKKRGKGRHRPKDPENTPAKQATTAFTEAPAPAPEPTTPPEPEPRTDSTSLKDVLPGEPSPSSRPTPSRKKPLNRRPVRTVKEDNRSRQSAQRRKEKAEAMAGAAAAEAARLTPAQAFDELYAYAAPALVRQTYLLTGRRTLAQESVERAFQLAWHRWPEVAVDADPAGWVRGAAYDHATAPWHRFRRACRHPDPFTGERDGRALRRTLLDLPPMYRRTLLLHDGLGIGLPETAAETEATTTAATNRLLHAREAVVEQLPDLGDETVLYERMRELADTVSAPAVATASAVRLASERRAKFWTRVAIAVTLLIIGATAFTVVTAPTRYEPTPAPGQRVGGVPAPKGPQKLDKQDLKLRDKLRAVPLDGPGRLLPRIP</sequence>
<dbReference type="InterPro" id="IPR039425">
    <property type="entry name" value="RNA_pol_sigma-70-like"/>
</dbReference>
<dbReference type="Gene3D" id="1.10.260.40">
    <property type="entry name" value="lambda repressor-like DNA-binding domains"/>
    <property type="match status" value="1"/>
</dbReference>
<dbReference type="Pfam" id="PF01381">
    <property type="entry name" value="HTH_3"/>
    <property type="match status" value="1"/>
</dbReference>
<feature type="compositionally biased region" description="Basic residues" evidence="6">
    <location>
        <begin position="142"/>
        <end position="154"/>
    </location>
</feature>
<evidence type="ECO:0000256" key="1">
    <source>
        <dbReference type="ARBA" id="ARBA00010641"/>
    </source>
</evidence>
<evidence type="ECO:0000256" key="5">
    <source>
        <dbReference type="ARBA" id="ARBA00023163"/>
    </source>
</evidence>
<evidence type="ECO:0000313" key="9">
    <source>
        <dbReference type="EMBL" id="AQU66917.1"/>
    </source>
</evidence>
<proteinExistence type="inferred from homology"/>
<dbReference type="InterPro" id="IPR013325">
    <property type="entry name" value="RNA_pol_sigma_r2"/>
</dbReference>
<dbReference type="RefSeq" id="WP_078075464.1">
    <property type="nucleotide sequence ID" value="NZ_CP018047.1"/>
</dbReference>
<comment type="similarity">
    <text evidence="1">Belongs to the sigma-70 factor family. ECF subfamily.</text>
</comment>
<evidence type="ECO:0000256" key="7">
    <source>
        <dbReference type="SAM" id="Phobius"/>
    </source>
</evidence>
<dbReference type="SUPFAM" id="SSF47413">
    <property type="entry name" value="lambda repressor-like DNA-binding domains"/>
    <property type="match status" value="1"/>
</dbReference>
<evidence type="ECO:0000256" key="4">
    <source>
        <dbReference type="ARBA" id="ARBA00023125"/>
    </source>
</evidence>
<evidence type="ECO:0000313" key="10">
    <source>
        <dbReference type="Proteomes" id="UP000189677"/>
    </source>
</evidence>
<feature type="compositionally biased region" description="Polar residues" evidence="6">
    <location>
        <begin position="1"/>
        <end position="13"/>
    </location>
</feature>
<dbReference type="CDD" id="cd00093">
    <property type="entry name" value="HTH_XRE"/>
    <property type="match status" value="1"/>
</dbReference>
<gene>
    <name evidence="9" type="ORF">BBN63_12390</name>
</gene>
<dbReference type="InterPro" id="IPR010982">
    <property type="entry name" value="Lambda_DNA-bd_dom_sf"/>
</dbReference>
<dbReference type="InterPro" id="IPR013324">
    <property type="entry name" value="RNA_pol_sigma_r3/r4-like"/>
</dbReference>
<dbReference type="AlphaFoldDB" id="A0A1U9QRU6"/>
<protein>
    <recommendedName>
        <fullName evidence="8">HTH cro/C1-type domain-containing protein</fullName>
    </recommendedName>
</protein>
<keyword evidence="10" id="KW-1185">Reference proteome</keyword>
<feature type="transmembrane region" description="Helical" evidence="7">
    <location>
        <begin position="375"/>
        <end position="396"/>
    </location>
</feature>
<dbReference type="PANTHER" id="PTHR43133">
    <property type="entry name" value="RNA POLYMERASE ECF-TYPE SIGMA FACTO"/>
    <property type="match status" value="1"/>
</dbReference>
<keyword evidence="3" id="KW-0731">Sigma factor</keyword>
<evidence type="ECO:0000256" key="3">
    <source>
        <dbReference type="ARBA" id="ARBA00023082"/>
    </source>
</evidence>
<feature type="compositionally biased region" description="Basic and acidic residues" evidence="6">
    <location>
        <begin position="22"/>
        <end position="32"/>
    </location>
</feature>
<feature type="domain" description="HTH cro/C1-type" evidence="8">
    <location>
        <begin position="21"/>
        <end position="55"/>
    </location>
</feature>
<keyword evidence="7" id="KW-1133">Transmembrane helix</keyword>
<dbReference type="GO" id="GO:0003677">
    <property type="term" value="F:DNA binding"/>
    <property type="evidence" value="ECO:0007669"/>
    <property type="project" value="UniProtKB-KW"/>
</dbReference>
<dbReference type="KEGG" id="snw:BBN63_12390"/>
<dbReference type="Proteomes" id="UP000189677">
    <property type="component" value="Chromosome"/>
</dbReference>
<feature type="region of interest" description="Disordered" evidence="6">
    <location>
        <begin position="73"/>
        <end position="177"/>
    </location>
</feature>
<keyword evidence="7" id="KW-0812">Transmembrane</keyword>
<dbReference type="EMBL" id="CP018047">
    <property type="protein sequence ID" value="AQU66917.1"/>
    <property type="molecule type" value="Genomic_DNA"/>
</dbReference>
<name>A0A1U9QRU6_STRNV</name>
<dbReference type="OrthoDB" id="3869980at2"/>
<evidence type="ECO:0000256" key="2">
    <source>
        <dbReference type="ARBA" id="ARBA00023015"/>
    </source>
</evidence>
<dbReference type="SUPFAM" id="SSF88659">
    <property type="entry name" value="Sigma3 and sigma4 domains of RNA polymerase sigma factors"/>
    <property type="match status" value="1"/>
</dbReference>
<evidence type="ECO:0000259" key="8">
    <source>
        <dbReference type="PROSITE" id="PS50943"/>
    </source>
</evidence>
<feature type="region of interest" description="Disordered" evidence="6">
    <location>
        <begin position="1"/>
        <end position="61"/>
    </location>
</feature>
<dbReference type="InterPro" id="IPR001387">
    <property type="entry name" value="Cro/C1-type_HTH"/>
</dbReference>
<feature type="region of interest" description="Disordered" evidence="6">
    <location>
        <begin position="401"/>
        <end position="427"/>
    </location>
</feature>
<dbReference type="PROSITE" id="PS50943">
    <property type="entry name" value="HTH_CROC1"/>
    <property type="match status" value="1"/>
</dbReference>
<evidence type="ECO:0000256" key="6">
    <source>
        <dbReference type="SAM" id="MobiDB-lite"/>
    </source>
</evidence>
<keyword evidence="5" id="KW-0804">Transcription</keyword>
<dbReference type="InterPro" id="IPR036388">
    <property type="entry name" value="WH-like_DNA-bd_sf"/>
</dbReference>
<dbReference type="GO" id="GO:0006352">
    <property type="term" value="P:DNA-templated transcription initiation"/>
    <property type="evidence" value="ECO:0007669"/>
    <property type="project" value="InterPro"/>
</dbReference>
<keyword evidence="4" id="KW-0238">DNA-binding</keyword>
<dbReference type="SUPFAM" id="SSF88946">
    <property type="entry name" value="Sigma2 domain of RNA polymerase sigma factors"/>
    <property type="match status" value="1"/>
</dbReference>
<organism evidence="9 10">
    <name type="scientific">Streptomyces niveus</name>
    <name type="common">Streptomyces spheroides</name>
    <dbReference type="NCBI Taxonomy" id="193462"/>
    <lineage>
        <taxon>Bacteria</taxon>
        <taxon>Bacillati</taxon>
        <taxon>Actinomycetota</taxon>
        <taxon>Actinomycetes</taxon>
        <taxon>Kitasatosporales</taxon>
        <taxon>Streptomycetaceae</taxon>
        <taxon>Streptomyces</taxon>
    </lineage>
</organism>
<keyword evidence="2" id="KW-0805">Transcription regulation</keyword>
<accession>A0A1U9QRU6</accession>
<keyword evidence="7" id="KW-0472">Membrane</keyword>
<reference evidence="9 10" key="1">
    <citation type="submission" date="2016-11" db="EMBL/GenBank/DDBJ databases">
        <title>Complete genome sequence of Streptomyces niveus SCSIO 3406.</title>
        <authorList>
            <person name="Zhu Q."/>
            <person name="Cheng W."/>
            <person name="Song Y."/>
            <person name="Li Q."/>
            <person name="Ju J."/>
        </authorList>
    </citation>
    <scope>NUCLEOTIDE SEQUENCE [LARGE SCALE GENOMIC DNA]</scope>
    <source>
        <strain evidence="9 10">SCSIO 3406</strain>
    </source>
</reference>
<dbReference type="Gene3D" id="1.10.10.10">
    <property type="entry name" value="Winged helix-like DNA-binding domain superfamily/Winged helix DNA-binding domain"/>
    <property type="match status" value="1"/>
</dbReference>